<organism evidence="3 4">
    <name type="scientific">Actinomadura mexicana</name>
    <dbReference type="NCBI Taxonomy" id="134959"/>
    <lineage>
        <taxon>Bacteria</taxon>
        <taxon>Bacillati</taxon>
        <taxon>Actinomycetota</taxon>
        <taxon>Actinomycetes</taxon>
        <taxon>Streptosporangiales</taxon>
        <taxon>Thermomonosporaceae</taxon>
        <taxon>Actinomadura</taxon>
    </lineage>
</organism>
<sequence length="519" mass="54054">MRRTLWPPDIVEVTVRFSLRVPWRRVAAAATGAGLLAALLCASPPALAAAPGPVVTVPPPGGHGFPFLAAAEDLGSFGYTESEYFITGTATSYAKSGLWTSNGRWDVRASGQAPYKTRLLVRRPSDPARFNGTVVVEWLNVSGQLELSPDYWFARDELLRKGYAWVGVSAQSVGVNGGSGEIRGLKGWDPARYGSLVHPGDAFSYDIFTQAGRALRSPDGPDPLGGLAVDTLLADGESQSAGLMTTYANAVQPVSRVYDGFMIHSNGAVGAPISGEPADTLWMPNPSRIRTDLTVPTFVVLTETDVPLAAAARQPDTGRVVHWELAGTSHGDQWAYDLGGPTLKKSAGSAAPAPGCAAGSAPYNDGPGHYSMNAALRRLDAWARGGARPSSGAPLDTVLRDPRTGLATGGVRLPDVAVPTRTLTGMRDTAGSGLFCGLYGARDPWNGGADPWDRHDAGDPSDPSLPWTAEPVLGVLYPTHADYAGKVRAAAQASVSAGHLLPEDAATIIAAAEGSGVGG</sequence>
<evidence type="ECO:0000313" key="4">
    <source>
        <dbReference type="Proteomes" id="UP000198420"/>
    </source>
</evidence>
<dbReference type="EMBL" id="FZNP01000013">
    <property type="protein sequence ID" value="SNS26423.1"/>
    <property type="molecule type" value="Genomic_DNA"/>
</dbReference>
<accession>A0A239D483</accession>
<evidence type="ECO:0000256" key="1">
    <source>
        <dbReference type="SAM" id="SignalP"/>
    </source>
</evidence>
<evidence type="ECO:0000313" key="3">
    <source>
        <dbReference type="EMBL" id="SNS26423.1"/>
    </source>
</evidence>
<proteinExistence type="predicted"/>
<keyword evidence="1" id="KW-0732">Signal</keyword>
<reference evidence="4" key="1">
    <citation type="submission" date="2017-06" db="EMBL/GenBank/DDBJ databases">
        <authorList>
            <person name="Varghese N."/>
            <person name="Submissions S."/>
        </authorList>
    </citation>
    <scope>NUCLEOTIDE SEQUENCE [LARGE SCALE GENOMIC DNA]</scope>
    <source>
        <strain evidence="4">DSM 44485</strain>
    </source>
</reference>
<feature type="signal peptide" evidence="1">
    <location>
        <begin position="1"/>
        <end position="48"/>
    </location>
</feature>
<protein>
    <recommendedName>
        <fullName evidence="2">Alpha/beta hydrolase domain-containing protein</fullName>
    </recommendedName>
</protein>
<keyword evidence="4" id="KW-1185">Reference proteome</keyword>
<evidence type="ECO:0000259" key="2">
    <source>
        <dbReference type="Pfam" id="PF20091"/>
    </source>
</evidence>
<gene>
    <name evidence="3" type="ORF">SAMN06265355_113244</name>
</gene>
<dbReference type="InterPro" id="IPR045394">
    <property type="entry name" value="Abhydrolase_dom"/>
</dbReference>
<dbReference type="ESTHER" id="9actn-a0a239d483">
    <property type="family name" value="Abhydrolase_10"/>
</dbReference>
<dbReference type="Proteomes" id="UP000198420">
    <property type="component" value="Unassembled WGS sequence"/>
</dbReference>
<feature type="chain" id="PRO_5012624740" description="Alpha/beta hydrolase domain-containing protein" evidence="1">
    <location>
        <begin position="49"/>
        <end position="519"/>
    </location>
</feature>
<name>A0A239D483_9ACTN</name>
<dbReference type="AlphaFoldDB" id="A0A239D483"/>
<dbReference type="Pfam" id="PF20091">
    <property type="entry name" value="Abhydrolase_10"/>
    <property type="match status" value="1"/>
</dbReference>
<feature type="domain" description="Alpha/beta hydrolase" evidence="2">
    <location>
        <begin position="56"/>
        <end position="509"/>
    </location>
</feature>